<accession>A0ABY9WXL2</accession>
<name>A0ABY9WXL2_9BACT</name>
<gene>
    <name evidence="2" type="primary">cglE</name>
    <name evidence="2" type="ORF">F0U60_29895</name>
</gene>
<sequence>MKKPLLVAVLAMLPTTAFAATPPEGVPLEVRRGFFTEADIGAFFTLGGENIYSNAQTYLQLGVGYDVTDKLTLGVHFGLGSSAANCFAGYVPDSDVCSMSDNFTVAFADITAGYMVSLADRLYLVPKVAAGLTRLDPAPVGSGDPGAAMTAPNAGLGIGLEYATPMDHFSVGADFLARYLIGPNIPTFAIFPRVKYTF</sequence>
<keyword evidence="1" id="KW-0732">Signal</keyword>
<dbReference type="NCBIfam" id="NF033755">
    <property type="entry name" value="gliding_CglE"/>
    <property type="match status" value="1"/>
</dbReference>
<proteinExistence type="predicted"/>
<evidence type="ECO:0000313" key="2">
    <source>
        <dbReference type="EMBL" id="WNG47880.1"/>
    </source>
</evidence>
<feature type="signal peptide" evidence="1">
    <location>
        <begin position="1"/>
        <end position="19"/>
    </location>
</feature>
<organism evidence="2 3">
    <name type="scientific">Archangium minus</name>
    <dbReference type="NCBI Taxonomy" id="83450"/>
    <lineage>
        <taxon>Bacteria</taxon>
        <taxon>Pseudomonadati</taxon>
        <taxon>Myxococcota</taxon>
        <taxon>Myxococcia</taxon>
        <taxon>Myxococcales</taxon>
        <taxon>Cystobacterineae</taxon>
        <taxon>Archangiaceae</taxon>
        <taxon>Archangium</taxon>
    </lineage>
</organism>
<dbReference type="EMBL" id="CP043494">
    <property type="protein sequence ID" value="WNG47880.1"/>
    <property type="molecule type" value="Genomic_DNA"/>
</dbReference>
<dbReference type="Proteomes" id="UP001611383">
    <property type="component" value="Chromosome"/>
</dbReference>
<feature type="chain" id="PRO_5045112344" evidence="1">
    <location>
        <begin position="20"/>
        <end position="198"/>
    </location>
</feature>
<dbReference type="RefSeq" id="WP_395804723.1">
    <property type="nucleotide sequence ID" value="NZ_CP043494.1"/>
</dbReference>
<keyword evidence="3" id="KW-1185">Reference proteome</keyword>
<protein>
    <submittedName>
        <fullName evidence="2">Adventurous gliding motility protein CglE</fullName>
    </submittedName>
</protein>
<reference evidence="2 3" key="1">
    <citation type="submission" date="2019-08" db="EMBL/GenBank/DDBJ databases">
        <title>Archangium and Cystobacter genomes.</title>
        <authorList>
            <person name="Chen I.-C.K."/>
            <person name="Wielgoss S."/>
        </authorList>
    </citation>
    <scope>NUCLEOTIDE SEQUENCE [LARGE SCALE GENOMIC DNA]</scope>
    <source>
        <strain evidence="2 3">Cbm 6</strain>
    </source>
</reference>
<evidence type="ECO:0000256" key="1">
    <source>
        <dbReference type="SAM" id="SignalP"/>
    </source>
</evidence>
<evidence type="ECO:0000313" key="3">
    <source>
        <dbReference type="Proteomes" id="UP001611383"/>
    </source>
</evidence>